<keyword evidence="2" id="KW-0808">Transferase</keyword>
<feature type="domain" description="Protein kinase" evidence="1">
    <location>
        <begin position="6"/>
        <end position="273"/>
    </location>
</feature>
<dbReference type="GO" id="GO:0004672">
    <property type="term" value="F:protein kinase activity"/>
    <property type="evidence" value="ECO:0007669"/>
    <property type="project" value="InterPro"/>
</dbReference>
<dbReference type="InterPro" id="IPR027417">
    <property type="entry name" value="P-loop_NTPase"/>
</dbReference>
<dbReference type="Gene3D" id="1.10.510.10">
    <property type="entry name" value="Transferase(Phosphotransferase) domain 1"/>
    <property type="match status" value="1"/>
</dbReference>
<keyword evidence="2" id="KW-0418">Kinase</keyword>
<reference evidence="2" key="1">
    <citation type="journal article" date="2020" name="mSystems">
        <title>Genome- and Community-Level Interaction Insights into Carbon Utilization and Element Cycling Functions of Hydrothermarchaeota in Hydrothermal Sediment.</title>
        <authorList>
            <person name="Zhou Z."/>
            <person name="Liu Y."/>
            <person name="Xu W."/>
            <person name="Pan J."/>
            <person name="Luo Z.H."/>
            <person name="Li M."/>
        </authorList>
    </citation>
    <scope>NUCLEOTIDE SEQUENCE [LARGE SCALE GENOMIC DNA]</scope>
    <source>
        <strain evidence="2">SpSt-418</strain>
    </source>
</reference>
<dbReference type="PANTHER" id="PTHR43642:SF1">
    <property type="entry name" value="HYBRID SIGNAL TRANSDUCTION HISTIDINE KINASE G"/>
    <property type="match status" value="1"/>
</dbReference>
<dbReference type="InterPro" id="IPR053159">
    <property type="entry name" value="Hybrid_Histidine_Kinase"/>
</dbReference>
<accession>A0A7C3KD78</accession>
<evidence type="ECO:0000313" key="2">
    <source>
        <dbReference type="EMBL" id="HFM98084.1"/>
    </source>
</evidence>
<dbReference type="AlphaFoldDB" id="A0A7C3KD78"/>
<dbReference type="InterPro" id="IPR041664">
    <property type="entry name" value="AAA_16"/>
</dbReference>
<dbReference type="Pfam" id="PF00069">
    <property type="entry name" value="Pkinase"/>
    <property type="match status" value="1"/>
</dbReference>
<dbReference type="PANTHER" id="PTHR43642">
    <property type="entry name" value="HYBRID SIGNAL TRANSDUCTION HISTIDINE KINASE G"/>
    <property type="match status" value="1"/>
</dbReference>
<dbReference type="PROSITE" id="PS50011">
    <property type="entry name" value="PROTEIN_KINASE_DOM"/>
    <property type="match status" value="1"/>
</dbReference>
<evidence type="ECO:0000259" key="1">
    <source>
        <dbReference type="PROSITE" id="PS50011"/>
    </source>
</evidence>
<proteinExistence type="predicted"/>
<dbReference type="Gene3D" id="3.40.50.300">
    <property type="entry name" value="P-loop containing nucleotide triphosphate hydrolases"/>
    <property type="match status" value="1"/>
</dbReference>
<dbReference type="SUPFAM" id="SSF52540">
    <property type="entry name" value="P-loop containing nucleoside triphosphate hydrolases"/>
    <property type="match status" value="1"/>
</dbReference>
<organism evidence="2">
    <name type="scientific">Oscillatoriales cyanobacterium SpSt-418</name>
    <dbReference type="NCBI Taxonomy" id="2282169"/>
    <lineage>
        <taxon>Bacteria</taxon>
        <taxon>Bacillati</taxon>
        <taxon>Cyanobacteriota</taxon>
        <taxon>Cyanophyceae</taxon>
        <taxon>Oscillatoriophycideae</taxon>
        <taxon>Oscillatoriales</taxon>
    </lineage>
</organism>
<protein>
    <submittedName>
        <fullName evidence="2">Serine/threonine-protein kinase PknK</fullName>
    </submittedName>
</protein>
<dbReference type="SUPFAM" id="SSF56112">
    <property type="entry name" value="Protein kinase-like (PK-like)"/>
    <property type="match status" value="1"/>
</dbReference>
<dbReference type="InterPro" id="IPR011009">
    <property type="entry name" value="Kinase-like_dom_sf"/>
</dbReference>
<dbReference type="InterPro" id="IPR000719">
    <property type="entry name" value="Prot_kinase_dom"/>
</dbReference>
<dbReference type="Pfam" id="PF13191">
    <property type="entry name" value="AAA_16"/>
    <property type="match status" value="1"/>
</dbReference>
<comment type="caution">
    <text evidence="2">The sequence shown here is derived from an EMBL/GenBank/DDBJ whole genome shotgun (WGS) entry which is preliminary data.</text>
</comment>
<sequence length="935" mass="105590">MQILDYQVLDVLYESTHSKVYRVSDLASSSSFILKVLNQTYPLPEEIARYRLEYDITRRLKLKGAIQAYRLEQYHNTLLMVLEDFGATSLKQLLPSLQLDLPEFLAIAIHLAETLGQIHQQRIIHKDINPSNIVMNPQTRQVKIIDFGLSSVLSQEKLTLCPPTVLEGTLAYISPEQTGRMNREVDYRTDFYSLGITFYELLTGQLPFPILEPLELVHSHIAKQPVSLQAVNSEIPLCLSNVVMKLLAKMPEDRYQNAIGLKFDLERCLHILQESNPTRTFLLGEHDICDRFVIPGKLYGREQDIRLLLEAFDRVAGVDSTSARADQEVETHSALARSEVMLVSGYSGIGKSALVQEIYKPITRQRGYFISGKFDQFQRNIPYSALIQAFRSLIRQLLTAGESEIALWRDKLLQALGSNAQVMIDVIPELGLVLGVQPPVVELPPQESQNRFNLVFQNFITVFTQREHPLVMFLDDLQWADIAALKLIQLLMGRSDSQYLLLIGAYRDNEVDASHPLRTAIAALIDMGIPTQALTLTALQHFHIQELLKDTLHNPHIESLSPLAELILEKTGGNPFFMNEFLKALYTNGLLRFSPQHQQWQWDLEQIQAAQMTDNVVELMTQNIQKLPEASQQALKLAACIGNEFELQTLAIVCEKSTLEVAKELWEAVQVGLILPQGKEYKLLQVADTELCTALSELNVTYRFRHDRVQQAAYSLIPLDQKHQVHLKIGQLLYHGLTPEQQEEQIFDLVNHLNQGLGLIQDDQLFCAIAQLNLNAGIKAKTATAYDQAVDYLQQGINCIRHAGWEQHYPLMLALHQTAAEAAYLAGNFDQLDSFIDQVIHHGQNLLDQVPIYITKIQALLTQDRLVDAARQGLELLKLLGHPLPDAPSQVQILLGLLNTKVTLMGKSVSDLVDLPKNRQLRSCSILNKPILSEV</sequence>
<dbReference type="CDD" id="cd14014">
    <property type="entry name" value="STKc_PknB_like"/>
    <property type="match status" value="1"/>
</dbReference>
<dbReference type="EMBL" id="DSRU01000144">
    <property type="protein sequence ID" value="HFM98084.1"/>
    <property type="molecule type" value="Genomic_DNA"/>
</dbReference>
<gene>
    <name evidence="2" type="ORF">ENR64_10080</name>
</gene>
<dbReference type="GO" id="GO:0005524">
    <property type="term" value="F:ATP binding"/>
    <property type="evidence" value="ECO:0007669"/>
    <property type="project" value="InterPro"/>
</dbReference>
<name>A0A7C3KD78_9CYAN</name>